<protein>
    <submittedName>
        <fullName evidence="2">Uncharacterized protein</fullName>
    </submittedName>
</protein>
<evidence type="ECO:0000256" key="1">
    <source>
        <dbReference type="SAM" id="MobiDB-lite"/>
    </source>
</evidence>
<sequence length="282" mass="31018">MAAVSNHNYYFDQLLQNHWVKKTLDVYDTTKHSHPMIETTFDKVEGGVQGLGNYVNQKTSGAQQNIADGYNYYVVRPKTAVYNHANSVWTRTRSTWEVVRDKTTYAGTICIGAAVVATQLVLQVLVATIGVSSDILAKGKNVVTSVVGNLKTKQQAIGQYNPAALKQFQNFWQAVVDRSTDVANTVLDIVDSILERSLGVKFEVKTDASLWERLAAYGNQLLGLFNSAAHEKVLDPAQHRIDAMSERVQKLKSDATAKASALRKRVSSAGNGAPKSDENQEN</sequence>
<organism evidence="2 3">
    <name type="scientific">Diploscapter pachys</name>
    <dbReference type="NCBI Taxonomy" id="2018661"/>
    <lineage>
        <taxon>Eukaryota</taxon>
        <taxon>Metazoa</taxon>
        <taxon>Ecdysozoa</taxon>
        <taxon>Nematoda</taxon>
        <taxon>Chromadorea</taxon>
        <taxon>Rhabditida</taxon>
        <taxon>Rhabditina</taxon>
        <taxon>Rhabditomorpha</taxon>
        <taxon>Rhabditoidea</taxon>
        <taxon>Rhabditidae</taxon>
        <taxon>Diploscapter</taxon>
    </lineage>
</organism>
<comment type="caution">
    <text evidence="2">The sequence shown here is derived from an EMBL/GenBank/DDBJ whole genome shotgun (WGS) entry which is preliminary data.</text>
</comment>
<keyword evidence="3" id="KW-1185">Reference proteome</keyword>
<proteinExistence type="predicted"/>
<name>A0A2A2K1A8_9BILA</name>
<dbReference type="AlphaFoldDB" id="A0A2A2K1A8"/>
<evidence type="ECO:0000313" key="3">
    <source>
        <dbReference type="Proteomes" id="UP000218231"/>
    </source>
</evidence>
<dbReference type="OrthoDB" id="5869556at2759"/>
<dbReference type="STRING" id="2018661.A0A2A2K1A8"/>
<accession>A0A2A2K1A8</accession>
<reference evidence="2 3" key="1">
    <citation type="journal article" date="2017" name="Curr. Biol.">
        <title>Genome architecture and evolution of a unichromosomal asexual nematode.</title>
        <authorList>
            <person name="Fradin H."/>
            <person name="Zegar C."/>
            <person name="Gutwein M."/>
            <person name="Lucas J."/>
            <person name="Kovtun M."/>
            <person name="Corcoran D."/>
            <person name="Baugh L.R."/>
            <person name="Kiontke K."/>
            <person name="Gunsalus K."/>
            <person name="Fitch D.H."/>
            <person name="Piano F."/>
        </authorList>
    </citation>
    <scope>NUCLEOTIDE SEQUENCE [LARGE SCALE GENOMIC DNA]</scope>
    <source>
        <strain evidence="2">PF1309</strain>
    </source>
</reference>
<dbReference type="EMBL" id="LIAE01009884">
    <property type="protein sequence ID" value="PAV67680.1"/>
    <property type="molecule type" value="Genomic_DNA"/>
</dbReference>
<evidence type="ECO:0000313" key="2">
    <source>
        <dbReference type="EMBL" id="PAV67680.1"/>
    </source>
</evidence>
<dbReference type="Proteomes" id="UP000218231">
    <property type="component" value="Unassembled WGS sequence"/>
</dbReference>
<gene>
    <name evidence="2" type="ORF">WR25_04209</name>
</gene>
<feature type="region of interest" description="Disordered" evidence="1">
    <location>
        <begin position="262"/>
        <end position="282"/>
    </location>
</feature>